<dbReference type="SUPFAM" id="SSF52954">
    <property type="entry name" value="Class II aaRS ABD-related"/>
    <property type="match status" value="1"/>
</dbReference>
<accession>A0AAN9JQC8</accession>
<dbReference type="InterPro" id="IPR036621">
    <property type="entry name" value="Anticodon-bd_dom_sf"/>
</dbReference>
<feature type="domain" description="Anticodon-binding" evidence="1">
    <location>
        <begin position="56"/>
        <end position="110"/>
    </location>
</feature>
<organism evidence="2 3">
    <name type="scientific">Clitoria ternatea</name>
    <name type="common">Butterfly pea</name>
    <dbReference type="NCBI Taxonomy" id="43366"/>
    <lineage>
        <taxon>Eukaryota</taxon>
        <taxon>Viridiplantae</taxon>
        <taxon>Streptophyta</taxon>
        <taxon>Embryophyta</taxon>
        <taxon>Tracheophyta</taxon>
        <taxon>Spermatophyta</taxon>
        <taxon>Magnoliopsida</taxon>
        <taxon>eudicotyledons</taxon>
        <taxon>Gunneridae</taxon>
        <taxon>Pentapetalae</taxon>
        <taxon>rosids</taxon>
        <taxon>fabids</taxon>
        <taxon>Fabales</taxon>
        <taxon>Fabaceae</taxon>
        <taxon>Papilionoideae</taxon>
        <taxon>50 kb inversion clade</taxon>
        <taxon>NPAAA clade</taxon>
        <taxon>indigoferoid/millettioid clade</taxon>
        <taxon>Phaseoleae</taxon>
        <taxon>Clitoria</taxon>
    </lineage>
</organism>
<proteinExistence type="predicted"/>
<dbReference type="InterPro" id="IPR004154">
    <property type="entry name" value="Anticodon-bd"/>
</dbReference>
<comment type="caution">
    <text evidence="2">The sequence shown here is derived from an EMBL/GenBank/DDBJ whole genome shotgun (WGS) entry which is preliminary data.</text>
</comment>
<keyword evidence="3" id="KW-1185">Reference proteome</keyword>
<evidence type="ECO:0000313" key="2">
    <source>
        <dbReference type="EMBL" id="KAK7302083.1"/>
    </source>
</evidence>
<dbReference type="GO" id="GO:0004827">
    <property type="term" value="F:proline-tRNA ligase activity"/>
    <property type="evidence" value="ECO:0007669"/>
    <property type="project" value="InterPro"/>
</dbReference>
<name>A0AAN9JQC8_CLITE</name>
<dbReference type="Gene3D" id="3.40.50.800">
    <property type="entry name" value="Anticodon-binding domain"/>
    <property type="match status" value="1"/>
</dbReference>
<dbReference type="Pfam" id="PF03129">
    <property type="entry name" value="HGTP_anticodon"/>
    <property type="match status" value="1"/>
</dbReference>
<dbReference type="PANTHER" id="PTHR43382">
    <property type="entry name" value="PROLYL-TRNA SYNTHETASE"/>
    <property type="match status" value="1"/>
</dbReference>
<dbReference type="EMBL" id="JAYKXN010000003">
    <property type="protein sequence ID" value="KAK7302083.1"/>
    <property type="molecule type" value="Genomic_DNA"/>
</dbReference>
<dbReference type="Proteomes" id="UP001359559">
    <property type="component" value="Unassembled WGS sequence"/>
</dbReference>
<evidence type="ECO:0000313" key="3">
    <source>
        <dbReference type="Proteomes" id="UP001359559"/>
    </source>
</evidence>
<protein>
    <recommendedName>
        <fullName evidence="1">Anticodon-binding domain-containing protein</fullName>
    </recommendedName>
</protein>
<evidence type="ECO:0000259" key="1">
    <source>
        <dbReference type="Pfam" id="PF03129"/>
    </source>
</evidence>
<dbReference type="GO" id="GO:0006433">
    <property type="term" value="P:prolyl-tRNA aminoacylation"/>
    <property type="evidence" value="ECO:0007669"/>
    <property type="project" value="InterPro"/>
</dbReference>
<dbReference type="PANTHER" id="PTHR43382:SF2">
    <property type="entry name" value="BIFUNCTIONAL GLUTAMATE_PROLINE--TRNA LIGASE"/>
    <property type="match status" value="1"/>
</dbReference>
<dbReference type="AlphaFoldDB" id="A0AAN9JQC8"/>
<dbReference type="GO" id="GO:0005737">
    <property type="term" value="C:cytoplasm"/>
    <property type="evidence" value="ECO:0007669"/>
    <property type="project" value="InterPro"/>
</dbReference>
<dbReference type="GO" id="GO:0005524">
    <property type="term" value="F:ATP binding"/>
    <property type="evidence" value="ECO:0007669"/>
    <property type="project" value="InterPro"/>
</dbReference>
<dbReference type="InterPro" id="IPR004499">
    <property type="entry name" value="Pro-tRNA-ligase_IIa_arc-type"/>
</dbReference>
<sequence>MTMFSAPQFAGGLYTTNVKIGVMVMVHGDDKRLVLPLKVALVQVIMIHVPYKDVNTQGTFDVISEMVNALSEVGVCVESDFRDNYSPEWKYSHWEMKGVPLRIEIGPKDLPNK</sequence>
<reference evidence="2 3" key="1">
    <citation type="submission" date="2024-01" db="EMBL/GenBank/DDBJ databases">
        <title>The genomes of 5 underutilized Papilionoideae crops provide insights into root nodulation and disease resistance.</title>
        <authorList>
            <person name="Yuan L."/>
        </authorList>
    </citation>
    <scope>NUCLEOTIDE SEQUENCE [LARGE SCALE GENOMIC DNA]</scope>
    <source>
        <strain evidence="2">LY-2023</strain>
        <tissue evidence="2">Leaf</tissue>
    </source>
</reference>
<dbReference type="GO" id="GO:0017101">
    <property type="term" value="C:aminoacyl-tRNA synthetase multienzyme complex"/>
    <property type="evidence" value="ECO:0007669"/>
    <property type="project" value="TreeGrafter"/>
</dbReference>
<gene>
    <name evidence="2" type="ORF">RJT34_12962</name>
</gene>